<dbReference type="Proteomes" id="UP000216189">
    <property type="component" value="Unassembled WGS sequence"/>
</dbReference>
<name>A0ABX4EHM5_SEGBR</name>
<dbReference type="SMART" id="SM00028">
    <property type="entry name" value="TPR"/>
    <property type="match status" value="10"/>
</dbReference>
<comment type="caution">
    <text evidence="4">The sequence shown here is derived from an EMBL/GenBank/DDBJ whole genome shotgun (WGS) entry which is preliminary data.</text>
</comment>
<reference evidence="4 5" key="1">
    <citation type="submission" date="2017-08" db="EMBL/GenBank/DDBJ databases">
        <title>Comparative genomics of non-oral Prevotella species.</title>
        <authorList>
            <person name="Accetto T."/>
            <person name="Nograsek B."/>
            <person name="Avgustin G."/>
        </authorList>
    </citation>
    <scope>NUCLEOTIDE SEQUENCE [LARGE SCALE GENOMIC DNA]</scope>
    <source>
        <strain evidence="4 5">TC1-1</strain>
    </source>
</reference>
<evidence type="ECO:0000256" key="3">
    <source>
        <dbReference type="PROSITE-ProRule" id="PRU00339"/>
    </source>
</evidence>
<feature type="repeat" description="TPR" evidence="3">
    <location>
        <begin position="83"/>
        <end position="116"/>
    </location>
</feature>
<dbReference type="InterPro" id="IPR051685">
    <property type="entry name" value="Ycf3/AcsC/BcsC/TPR_MFPF"/>
</dbReference>
<dbReference type="PANTHER" id="PTHR44943">
    <property type="entry name" value="CELLULOSE SYNTHASE OPERON PROTEIN C"/>
    <property type="match status" value="1"/>
</dbReference>
<dbReference type="InterPro" id="IPR011990">
    <property type="entry name" value="TPR-like_helical_dom_sf"/>
</dbReference>
<dbReference type="Pfam" id="PF13432">
    <property type="entry name" value="TPR_16"/>
    <property type="match status" value="2"/>
</dbReference>
<organism evidence="4 5">
    <name type="scientific">Segatella bryantii</name>
    <name type="common">Prevotella bryantii</name>
    <dbReference type="NCBI Taxonomy" id="77095"/>
    <lineage>
        <taxon>Bacteria</taxon>
        <taxon>Pseudomonadati</taxon>
        <taxon>Bacteroidota</taxon>
        <taxon>Bacteroidia</taxon>
        <taxon>Bacteroidales</taxon>
        <taxon>Prevotellaceae</taxon>
        <taxon>Segatella</taxon>
    </lineage>
</organism>
<evidence type="ECO:0000256" key="1">
    <source>
        <dbReference type="ARBA" id="ARBA00022737"/>
    </source>
</evidence>
<dbReference type="PROSITE" id="PS50005">
    <property type="entry name" value="TPR"/>
    <property type="match status" value="3"/>
</dbReference>
<dbReference type="SUPFAM" id="SSF48452">
    <property type="entry name" value="TPR-like"/>
    <property type="match status" value="1"/>
</dbReference>
<feature type="repeat" description="TPR" evidence="3">
    <location>
        <begin position="395"/>
        <end position="428"/>
    </location>
</feature>
<gene>
    <name evidence="4" type="ORF">CIK91_04475</name>
</gene>
<dbReference type="RefSeq" id="WP_094448246.1">
    <property type="nucleotide sequence ID" value="NZ_CP091798.1"/>
</dbReference>
<dbReference type="InterPro" id="IPR019734">
    <property type="entry name" value="TPR_rpt"/>
</dbReference>
<sequence>MFKGKKIIYQLFIIGCLSFILLPLFARKVQKSNSSLPVTELSKNDQKRYQYFFLEAMRQQNAGRYDAAFSLLQHALDINPNAAEAYYYQSMYYSQLKNDSLALASLEKASALNPDNSTYLERIAQYYIGNRNYDLAIEKYEELSRKNPESAEYLQLLSQLYQQQKKYDMMIQTINRLETLQGSSEQFSLAKMRVYEMMNDKKSAYRELKTLVEKHPLDANYKIMLGNWLMQNGREKEAYKNFMTVLQDEPNNAYAQSSLYDYYTAVHEDSLAEKLMLNILVSPKMDNETKASMLRSAIQKNEQESGDSTKIFHLFDLALSVPQTNGDLAELKAAYMSLKKMPEDSLNKALEKVLEIAPDNAGARIQIIQSYWAKKDFDKVISLSQTGIAYRPDEMAFYYFLGLSYFQQDKNDNALDAFRRGVSQINSQSNANIVSDFYAIMGDILHQKGLADEAFAAYDSCLQWKSDNYGCLNNYAYYLSVENRNLQKAEQMSYKTIKAEPNNVTFLDTYAWILFMEQRYSEAKIYIDQAIKTDSDSIQSAVILEHAGDIYSMNQLQEEAVKFWKKSLHAGNDSKALPRKIKQKKYIKE</sequence>
<dbReference type="Pfam" id="PF13181">
    <property type="entry name" value="TPR_8"/>
    <property type="match status" value="2"/>
</dbReference>
<dbReference type="Gene3D" id="1.25.40.10">
    <property type="entry name" value="Tetratricopeptide repeat domain"/>
    <property type="match status" value="5"/>
</dbReference>
<keyword evidence="2 3" id="KW-0802">TPR repeat</keyword>
<keyword evidence="5" id="KW-1185">Reference proteome</keyword>
<evidence type="ECO:0008006" key="6">
    <source>
        <dbReference type="Google" id="ProtNLM"/>
    </source>
</evidence>
<feature type="repeat" description="TPR" evidence="3">
    <location>
        <begin position="219"/>
        <end position="252"/>
    </location>
</feature>
<evidence type="ECO:0000313" key="5">
    <source>
        <dbReference type="Proteomes" id="UP000216189"/>
    </source>
</evidence>
<dbReference type="EMBL" id="NPJF01000026">
    <property type="protein sequence ID" value="OYP55609.1"/>
    <property type="molecule type" value="Genomic_DNA"/>
</dbReference>
<protein>
    <recommendedName>
        <fullName evidence="6">Tetratricopeptide repeat protein</fullName>
    </recommendedName>
</protein>
<evidence type="ECO:0000313" key="4">
    <source>
        <dbReference type="EMBL" id="OYP55609.1"/>
    </source>
</evidence>
<evidence type="ECO:0000256" key="2">
    <source>
        <dbReference type="ARBA" id="ARBA00022803"/>
    </source>
</evidence>
<keyword evidence="1" id="KW-0677">Repeat</keyword>
<dbReference type="GeneID" id="72480920"/>
<dbReference type="SUPFAM" id="SSF81901">
    <property type="entry name" value="HCP-like"/>
    <property type="match status" value="1"/>
</dbReference>
<accession>A0ABX4EHM5</accession>
<proteinExistence type="predicted"/>
<dbReference type="PANTHER" id="PTHR44943:SF5">
    <property type="entry name" value="BLL7697 PROTEIN"/>
    <property type="match status" value="1"/>
</dbReference>